<gene>
    <name evidence="5" type="ORF">UFOPK3614_00762</name>
</gene>
<feature type="domain" description="HTH luxR-type" evidence="4">
    <location>
        <begin position="463"/>
        <end position="528"/>
    </location>
</feature>
<dbReference type="EMBL" id="CAFBMS010000039">
    <property type="protein sequence ID" value="CAB4919172.1"/>
    <property type="molecule type" value="Genomic_DNA"/>
</dbReference>
<dbReference type="Pfam" id="PF00196">
    <property type="entry name" value="GerE"/>
    <property type="match status" value="1"/>
</dbReference>
<proteinExistence type="predicted"/>
<dbReference type="GO" id="GO:0006355">
    <property type="term" value="P:regulation of DNA-templated transcription"/>
    <property type="evidence" value="ECO:0007669"/>
    <property type="project" value="InterPro"/>
</dbReference>
<name>A0A6J7HHZ4_9ZZZZ</name>
<dbReference type="InterPro" id="IPR036388">
    <property type="entry name" value="WH-like_DNA-bd_sf"/>
</dbReference>
<evidence type="ECO:0000313" key="5">
    <source>
        <dbReference type="EMBL" id="CAB4919172.1"/>
    </source>
</evidence>
<dbReference type="CDD" id="cd06170">
    <property type="entry name" value="LuxR_C_like"/>
    <property type="match status" value="1"/>
</dbReference>
<evidence type="ECO:0000259" key="4">
    <source>
        <dbReference type="PROSITE" id="PS50043"/>
    </source>
</evidence>
<accession>A0A6J7HHZ4</accession>
<dbReference type="Gene3D" id="1.10.10.10">
    <property type="entry name" value="Winged helix-like DNA-binding domain superfamily/Winged helix DNA-binding domain"/>
    <property type="match status" value="1"/>
</dbReference>
<evidence type="ECO:0000256" key="2">
    <source>
        <dbReference type="ARBA" id="ARBA00023125"/>
    </source>
</evidence>
<dbReference type="PROSITE" id="PS50043">
    <property type="entry name" value="HTH_LUXR_2"/>
    <property type="match status" value="1"/>
</dbReference>
<dbReference type="GO" id="GO:0003677">
    <property type="term" value="F:DNA binding"/>
    <property type="evidence" value="ECO:0007669"/>
    <property type="project" value="UniProtKB-KW"/>
</dbReference>
<dbReference type="InterPro" id="IPR016032">
    <property type="entry name" value="Sig_transdc_resp-reg_C-effctor"/>
</dbReference>
<dbReference type="SMART" id="SM00421">
    <property type="entry name" value="HTH_LUXR"/>
    <property type="match status" value="1"/>
</dbReference>
<evidence type="ECO:0000256" key="3">
    <source>
        <dbReference type="ARBA" id="ARBA00023163"/>
    </source>
</evidence>
<keyword evidence="2" id="KW-0238">DNA-binding</keyword>
<dbReference type="InterPro" id="IPR000792">
    <property type="entry name" value="Tscrpt_reg_LuxR_C"/>
</dbReference>
<dbReference type="PANTHER" id="PTHR44688:SF16">
    <property type="entry name" value="DNA-BINDING TRANSCRIPTIONAL ACTIVATOR DEVR_DOSR"/>
    <property type="match status" value="1"/>
</dbReference>
<dbReference type="PANTHER" id="PTHR44688">
    <property type="entry name" value="DNA-BINDING TRANSCRIPTIONAL ACTIVATOR DEVR_DOSR"/>
    <property type="match status" value="1"/>
</dbReference>
<sequence length="530" mass="59770">MPHPWGVSKEAAKSPLPGYSSGVHKIIETAIEKNDLDFFYRLYLTRMAELSLTGQGKEFTEYAKSSLDDSQNSLLMAKGFEAIGHLIDLNFIKCINALDELEAITRDNELKVWVDQISNLCRAYVNFHNGKYQLSIKYAEVSIDSPIKSGTLDPMDKGRLIRLVACIALITSDIKKIDKCAVDILTIDNPDNLSVLDHAKSAIKSMQLLSHGEYKQAYELAKTTIALEKASGRVGVASPFDCKFVLIRCLYEFSMVDEALDEIRKLRDEAKINDFKFVSYLCEVGEVRILSRIPNTQDQIASKIDKLRSEILFDPDLKAMNWLVDLAEFFAKSQSKELGRINTIIERNPEISYLQHVGKSLLGQFKPDETIEIKNHAEITAHEVIRKNLLLSKVKSEGVKKQREYLKIALAKGEEVGALEVFLRQDNSSLEAIINLSSTSNSIWLESLSRLAIERIKERNVLAKITGDQLTSREIEILKYLVSENSITSIGQTLHISKNTMKTHLRNIYRKLGVNGRGEAAKKAKENFII</sequence>
<keyword evidence="1" id="KW-0805">Transcription regulation</keyword>
<reference evidence="5" key="1">
    <citation type="submission" date="2020-05" db="EMBL/GenBank/DDBJ databases">
        <authorList>
            <person name="Chiriac C."/>
            <person name="Salcher M."/>
            <person name="Ghai R."/>
            <person name="Kavagutti S V."/>
        </authorList>
    </citation>
    <scope>NUCLEOTIDE SEQUENCE</scope>
</reference>
<dbReference type="PRINTS" id="PR00038">
    <property type="entry name" value="HTHLUXR"/>
</dbReference>
<keyword evidence="3" id="KW-0804">Transcription</keyword>
<protein>
    <submittedName>
        <fullName evidence="5">Unannotated protein</fullName>
    </submittedName>
</protein>
<dbReference type="AlphaFoldDB" id="A0A6J7HHZ4"/>
<evidence type="ECO:0000256" key="1">
    <source>
        <dbReference type="ARBA" id="ARBA00023015"/>
    </source>
</evidence>
<organism evidence="5">
    <name type="scientific">freshwater metagenome</name>
    <dbReference type="NCBI Taxonomy" id="449393"/>
    <lineage>
        <taxon>unclassified sequences</taxon>
        <taxon>metagenomes</taxon>
        <taxon>ecological metagenomes</taxon>
    </lineage>
</organism>
<dbReference type="SUPFAM" id="SSF46894">
    <property type="entry name" value="C-terminal effector domain of the bipartite response regulators"/>
    <property type="match status" value="1"/>
</dbReference>